<dbReference type="EMBL" id="LT554066">
    <property type="protein sequence ID" value="SAM03221.1"/>
    <property type="molecule type" value="Genomic_DNA"/>
</dbReference>
<dbReference type="OrthoDB" id="5592268at2759"/>
<dbReference type="SUPFAM" id="SSF53098">
    <property type="entry name" value="Ribonuclease H-like"/>
    <property type="match status" value="1"/>
</dbReference>
<evidence type="ECO:0000259" key="1">
    <source>
        <dbReference type="PROSITE" id="PS50994"/>
    </source>
</evidence>
<gene>
    <name evidence="2" type="primary">ABSGL_09039.1 scaffold 10666</name>
</gene>
<protein>
    <recommendedName>
        <fullName evidence="1">Integrase catalytic domain-containing protein</fullName>
    </recommendedName>
</protein>
<proteinExistence type="predicted"/>
<reference evidence="2" key="1">
    <citation type="submission" date="2016-04" db="EMBL/GenBank/DDBJ databases">
        <authorList>
            <person name="Evans L.H."/>
            <person name="Alamgir A."/>
            <person name="Owens N."/>
            <person name="Weber N.D."/>
            <person name="Virtaneva K."/>
            <person name="Barbian K."/>
            <person name="Babar A."/>
            <person name="Rosenke K."/>
        </authorList>
    </citation>
    <scope>NUCLEOTIDE SEQUENCE [LARGE SCALE GENOMIC DNA]</scope>
    <source>
        <strain evidence="2">CBS 101.48</strain>
    </source>
</reference>
<evidence type="ECO:0000313" key="3">
    <source>
        <dbReference type="Proteomes" id="UP000078561"/>
    </source>
</evidence>
<dbReference type="InterPro" id="IPR036397">
    <property type="entry name" value="RNaseH_sf"/>
</dbReference>
<dbReference type="PANTHER" id="PTHR37984">
    <property type="entry name" value="PROTEIN CBG26694"/>
    <property type="match status" value="1"/>
</dbReference>
<name>A0A163JUP8_ABSGL</name>
<feature type="domain" description="Integrase catalytic" evidence="1">
    <location>
        <begin position="190"/>
        <end position="281"/>
    </location>
</feature>
<dbReference type="PROSITE" id="PS50994">
    <property type="entry name" value="INTEGRASE"/>
    <property type="match status" value="1"/>
</dbReference>
<dbReference type="InterPro" id="IPR050951">
    <property type="entry name" value="Retrovirus_Pol_polyprotein"/>
</dbReference>
<organism evidence="2">
    <name type="scientific">Absidia glauca</name>
    <name type="common">Pin mould</name>
    <dbReference type="NCBI Taxonomy" id="4829"/>
    <lineage>
        <taxon>Eukaryota</taxon>
        <taxon>Fungi</taxon>
        <taxon>Fungi incertae sedis</taxon>
        <taxon>Mucoromycota</taxon>
        <taxon>Mucoromycotina</taxon>
        <taxon>Mucoromycetes</taxon>
        <taxon>Mucorales</taxon>
        <taxon>Cunninghamellaceae</taxon>
        <taxon>Absidia</taxon>
    </lineage>
</organism>
<dbReference type="GO" id="GO:0003676">
    <property type="term" value="F:nucleic acid binding"/>
    <property type="evidence" value="ECO:0007669"/>
    <property type="project" value="InterPro"/>
</dbReference>
<dbReference type="Proteomes" id="UP000078561">
    <property type="component" value="Unassembled WGS sequence"/>
</dbReference>
<sequence>MSSINEHAAFWTQDGNPHRELEQEIVGGMITHLEAQVALYFGYGTPGFEFNEGYEEELKRLVKELVPPYGMRRMVLTRVLATNPWLVAEGPALPDVGDVAVAAPLAENEALSLANSDLFSSLLGLESLFDCQHSVFRHLVFNLFFVGFEHQNFCGQSSTFSNVNGEKKVQVLYKGLDWRIATELLHPVPVGSRPFEQWAFDVKHVPTYKTGARYIIAGIEYLTKWVEARAVRYQTSAEIASFIYEEIITRYGCPHIIITDNGKPFISDLIKKSVHTLRYSS</sequence>
<dbReference type="InterPro" id="IPR001584">
    <property type="entry name" value="Integrase_cat-core"/>
</dbReference>
<dbReference type="GO" id="GO:0005634">
    <property type="term" value="C:nucleus"/>
    <property type="evidence" value="ECO:0007669"/>
    <property type="project" value="UniProtKB-ARBA"/>
</dbReference>
<accession>A0A163JUP8</accession>
<dbReference type="STRING" id="4829.A0A163JUP8"/>
<dbReference type="Gene3D" id="3.30.420.10">
    <property type="entry name" value="Ribonuclease H-like superfamily/Ribonuclease H"/>
    <property type="match status" value="1"/>
</dbReference>
<keyword evidence="3" id="KW-1185">Reference proteome</keyword>
<dbReference type="InParanoid" id="A0A163JUP8"/>
<dbReference type="PANTHER" id="PTHR37984:SF5">
    <property type="entry name" value="PROTEIN NYNRIN-LIKE"/>
    <property type="match status" value="1"/>
</dbReference>
<evidence type="ECO:0000313" key="2">
    <source>
        <dbReference type="EMBL" id="SAM03221.1"/>
    </source>
</evidence>
<dbReference type="InterPro" id="IPR012337">
    <property type="entry name" value="RNaseH-like_sf"/>
</dbReference>
<dbReference type="AlphaFoldDB" id="A0A163JUP8"/>
<dbReference type="GO" id="GO:0015074">
    <property type="term" value="P:DNA integration"/>
    <property type="evidence" value="ECO:0007669"/>
    <property type="project" value="InterPro"/>
</dbReference>